<keyword evidence="4 10" id="KW-0732">Signal</keyword>
<dbReference type="SMART" id="SM00409">
    <property type="entry name" value="IG"/>
    <property type="match status" value="2"/>
</dbReference>
<dbReference type="InterPro" id="IPR013106">
    <property type="entry name" value="Ig_V-set"/>
</dbReference>
<gene>
    <name evidence="12" type="ORF">TREES_T100000806</name>
</gene>
<dbReference type="PANTHER" id="PTHR21462:SF2">
    <property type="entry name" value="CELL SURFACE GLYCOPROTEIN CD200 RECEPTOR 2"/>
    <property type="match status" value="1"/>
</dbReference>
<keyword evidence="9" id="KW-0325">Glycoprotein</keyword>
<keyword evidence="7" id="KW-1015">Disulfide bond</keyword>
<keyword evidence="3" id="KW-0812">Transmembrane</keyword>
<dbReference type="FunFam" id="2.60.40.10:FF:000584">
    <property type="entry name" value="Cell surface glycoprotein CD200 receptor 1"/>
    <property type="match status" value="2"/>
</dbReference>
<dbReference type="GO" id="GO:0150077">
    <property type="term" value="P:regulation of neuroinflammatory response"/>
    <property type="evidence" value="ECO:0007669"/>
    <property type="project" value="InterPro"/>
</dbReference>
<keyword evidence="13" id="KW-1185">Reference proteome</keyword>
<dbReference type="InParanoid" id="L9KC12"/>
<sequence length="467" mass="50936">MPCPWRTSDLVLLLSLTIFVAALNSSCTNGKETTLNNSVPPTEVDIPLFVLMNSKAVLCCPPVSRTYMIGATWEIILRDKPACIKAYKADSNETKDVNCTDRRITWVSRPDQNLSLRIDPVSITHDGDYKCEIAASEGNFQCGYHLQVLVPPEVTLVSSKNRTATCKAAGAKPAAQISWTPEGHCITEQEHLDNGTVTVQSTCLWSDSNVSAVTCSVSHLAGNKTLSEELNPEYCPLTKGEHPSLTIALNGSRMDGKEKILNNSVPPAEVDIPLFVLMNSKAVLCCPPVSRTYMIGATWEIILRDKPACIKAYKADSNETKDVNCTDRRITWVSRPDQNLSLRIDPVSITHDGDYRCEVAAFEGNFQCGYRLQVLVPPEVTLVPSKNRTATCKAAGGKPAAQISWTPEGHCVTKQELLDNGTVTVRSTCHWSDSNVSAVTCSVSHLAGNKTLSEEVGPGKRICLLEE</sequence>
<dbReference type="InterPro" id="IPR036179">
    <property type="entry name" value="Ig-like_dom_sf"/>
</dbReference>
<comment type="subcellular location">
    <subcellularLocation>
        <location evidence="1">Membrane</location>
        <topology evidence="1">Single-pass type I membrane protein</topology>
    </subcellularLocation>
</comment>
<dbReference type="Pfam" id="PF07686">
    <property type="entry name" value="V-set"/>
    <property type="match status" value="1"/>
</dbReference>
<keyword evidence="6" id="KW-0472">Membrane</keyword>
<dbReference type="EMBL" id="KB320889">
    <property type="protein sequence ID" value="ELW59984.1"/>
    <property type="molecule type" value="Genomic_DNA"/>
</dbReference>
<comment type="similarity">
    <text evidence="2">Belongs to the CD200R family.</text>
</comment>
<organism evidence="12 13">
    <name type="scientific">Tupaia chinensis</name>
    <name type="common">Chinese tree shrew</name>
    <name type="synonym">Tupaia belangeri chinensis</name>
    <dbReference type="NCBI Taxonomy" id="246437"/>
    <lineage>
        <taxon>Eukaryota</taxon>
        <taxon>Metazoa</taxon>
        <taxon>Chordata</taxon>
        <taxon>Craniata</taxon>
        <taxon>Vertebrata</taxon>
        <taxon>Euteleostomi</taxon>
        <taxon>Mammalia</taxon>
        <taxon>Eutheria</taxon>
        <taxon>Euarchontoglires</taxon>
        <taxon>Scandentia</taxon>
        <taxon>Tupaiidae</taxon>
        <taxon>Tupaia</taxon>
    </lineage>
</organism>
<evidence type="ECO:0000256" key="5">
    <source>
        <dbReference type="ARBA" id="ARBA00022989"/>
    </source>
</evidence>
<feature type="chain" id="PRO_5003999315" evidence="10">
    <location>
        <begin position="23"/>
        <end position="467"/>
    </location>
</feature>
<evidence type="ECO:0000256" key="4">
    <source>
        <dbReference type="ARBA" id="ARBA00022729"/>
    </source>
</evidence>
<dbReference type="InterPro" id="IPR013783">
    <property type="entry name" value="Ig-like_fold"/>
</dbReference>
<dbReference type="Pfam" id="PF08205">
    <property type="entry name" value="C2-set_2"/>
    <property type="match status" value="2"/>
</dbReference>
<dbReference type="GO" id="GO:0009897">
    <property type="term" value="C:external side of plasma membrane"/>
    <property type="evidence" value="ECO:0007669"/>
    <property type="project" value="TreeGrafter"/>
</dbReference>
<reference evidence="13" key="1">
    <citation type="submission" date="2012-07" db="EMBL/GenBank/DDBJ databases">
        <title>Genome of the Chinese tree shrew, a rising model animal genetically related to primates.</title>
        <authorList>
            <person name="Zhang G."/>
            <person name="Fan Y."/>
            <person name="Yao Y."/>
            <person name="Huang Z."/>
        </authorList>
    </citation>
    <scope>NUCLEOTIDE SEQUENCE [LARGE SCALE GENOMIC DNA]</scope>
</reference>
<evidence type="ECO:0000256" key="6">
    <source>
        <dbReference type="ARBA" id="ARBA00023136"/>
    </source>
</evidence>
<feature type="signal peptide" evidence="10">
    <location>
        <begin position="1"/>
        <end position="22"/>
    </location>
</feature>
<keyword evidence="5" id="KW-1133">Transmembrane helix</keyword>
<evidence type="ECO:0000259" key="11">
    <source>
        <dbReference type="PROSITE" id="PS50835"/>
    </source>
</evidence>
<evidence type="ECO:0000256" key="8">
    <source>
        <dbReference type="ARBA" id="ARBA00023170"/>
    </source>
</evidence>
<accession>L9KC12</accession>
<evidence type="ECO:0000256" key="3">
    <source>
        <dbReference type="ARBA" id="ARBA00022692"/>
    </source>
</evidence>
<feature type="domain" description="Ig-like" evidence="11">
    <location>
        <begin position="151"/>
        <end position="231"/>
    </location>
</feature>
<evidence type="ECO:0000256" key="1">
    <source>
        <dbReference type="ARBA" id="ARBA00004479"/>
    </source>
</evidence>
<evidence type="ECO:0000256" key="9">
    <source>
        <dbReference type="ARBA" id="ARBA00023180"/>
    </source>
</evidence>
<dbReference type="Gene3D" id="2.60.40.10">
    <property type="entry name" value="Immunoglobulins"/>
    <property type="match status" value="4"/>
</dbReference>
<dbReference type="InterPro" id="IPR003599">
    <property type="entry name" value="Ig_sub"/>
</dbReference>
<reference evidence="13" key="2">
    <citation type="journal article" date="2013" name="Nat. Commun.">
        <title>Genome of the Chinese tree shrew.</title>
        <authorList>
            <person name="Fan Y."/>
            <person name="Huang Z.Y."/>
            <person name="Cao C.C."/>
            <person name="Chen C.S."/>
            <person name="Chen Y.X."/>
            <person name="Fan D.D."/>
            <person name="He J."/>
            <person name="Hou H.L."/>
            <person name="Hu L."/>
            <person name="Hu X.T."/>
            <person name="Jiang X.T."/>
            <person name="Lai R."/>
            <person name="Lang Y.S."/>
            <person name="Liang B."/>
            <person name="Liao S.G."/>
            <person name="Mu D."/>
            <person name="Ma Y.Y."/>
            <person name="Niu Y.Y."/>
            <person name="Sun X.Q."/>
            <person name="Xia J.Q."/>
            <person name="Xiao J."/>
            <person name="Xiong Z.Q."/>
            <person name="Xu L."/>
            <person name="Yang L."/>
            <person name="Zhang Y."/>
            <person name="Zhao W."/>
            <person name="Zhao X.D."/>
            <person name="Zheng Y.T."/>
            <person name="Zhou J.M."/>
            <person name="Zhu Y.B."/>
            <person name="Zhang G.J."/>
            <person name="Wang J."/>
            <person name="Yao Y.G."/>
        </authorList>
    </citation>
    <scope>NUCLEOTIDE SEQUENCE [LARGE SCALE GENOMIC DNA]</scope>
</reference>
<dbReference type="InterPro" id="IPR007110">
    <property type="entry name" value="Ig-like_dom"/>
</dbReference>
<feature type="domain" description="Ig-like" evidence="11">
    <location>
        <begin position="377"/>
        <end position="453"/>
    </location>
</feature>
<evidence type="ECO:0000256" key="2">
    <source>
        <dbReference type="ARBA" id="ARBA00008215"/>
    </source>
</evidence>
<evidence type="ECO:0000313" key="13">
    <source>
        <dbReference type="Proteomes" id="UP000011518"/>
    </source>
</evidence>
<dbReference type="InterPro" id="IPR040012">
    <property type="entry name" value="CD200R"/>
</dbReference>
<keyword evidence="8 12" id="KW-0675">Receptor</keyword>
<dbReference type="GO" id="GO:0038023">
    <property type="term" value="F:signaling receptor activity"/>
    <property type="evidence" value="ECO:0007669"/>
    <property type="project" value="InterPro"/>
</dbReference>
<evidence type="ECO:0000256" key="10">
    <source>
        <dbReference type="SAM" id="SignalP"/>
    </source>
</evidence>
<dbReference type="InterPro" id="IPR013162">
    <property type="entry name" value="CD80_C2-set"/>
</dbReference>
<dbReference type="Proteomes" id="UP000011518">
    <property type="component" value="Unassembled WGS sequence"/>
</dbReference>
<protein>
    <submittedName>
        <fullName evidence="12">Cell surface glycoprotein CD200 receptor 1</fullName>
    </submittedName>
</protein>
<dbReference type="FunFam" id="2.60.40.10:FF:000769">
    <property type="entry name" value="Cell surface glycoprotein CD200 receptor 1"/>
    <property type="match status" value="1"/>
</dbReference>
<dbReference type="PROSITE" id="PS50835">
    <property type="entry name" value="IG_LIKE"/>
    <property type="match status" value="2"/>
</dbReference>
<evidence type="ECO:0000313" key="12">
    <source>
        <dbReference type="EMBL" id="ELW59984.1"/>
    </source>
</evidence>
<evidence type="ECO:0000256" key="7">
    <source>
        <dbReference type="ARBA" id="ARBA00023157"/>
    </source>
</evidence>
<dbReference type="SUPFAM" id="SSF48726">
    <property type="entry name" value="Immunoglobulin"/>
    <property type="match status" value="3"/>
</dbReference>
<dbReference type="AlphaFoldDB" id="L9KC12"/>
<proteinExistence type="inferred from homology"/>
<name>L9KC12_TUPCH</name>
<dbReference type="PANTHER" id="PTHR21462">
    <property type="entry name" value="CELL SURFACE GLYCOPROTEIN OX2 RECEPTOR PRECURSOR"/>
    <property type="match status" value="1"/>
</dbReference>
<dbReference type="STRING" id="246437.L9KC12"/>